<gene>
    <name evidence="3" type="ORF">N0V83_009321</name>
</gene>
<evidence type="ECO:0000313" key="3">
    <source>
        <dbReference type="EMBL" id="KAJ4364724.1"/>
    </source>
</evidence>
<evidence type="ECO:0000256" key="1">
    <source>
        <dbReference type="SAM" id="MobiDB-lite"/>
    </source>
</evidence>
<organism evidence="3 4">
    <name type="scientific">Neocucurbitaria cava</name>
    <dbReference type="NCBI Taxonomy" id="798079"/>
    <lineage>
        <taxon>Eukaryota</taxon>
        <taxon>Fungi</taxon>
        <taxon>Dikarya</taxon>
        <taxon>Ascomycota</taxon>
        <taxon>Pezizomycotina</taxon>
        <taxon>Dothideomycetes</taxon>
        <taxon>Pleosporomycetidae</taxon>
        <taxon>Pleosporales</taxon>
        <taxon>Pleosporineae</taxon>
        <taxon>Cucurbitariaceae</taxon>
        <taxon>Neocucurbitaria</taxon>
    </lineage>
</organism>
<accession>A0A9W9CI25</accession>
<dbReference type="EMBL" id="JAPEUY010000017">
    <property type="protein sequence ID" value="KAJ4364724.1"/>
    <property type="molecule type" value="Genomic_DNA"/>
</dbReference>
<keyword evidence="2" id="KW-0472">Membrane</keyword>
<protein>
    <submittedName>
        <fullName evidence="3">Uncharacterized protein</fullName>
    </submittedName>
</protein>
<reference evidence="3" key="1">
    <citation type="submission" date="2022-10" db="EMBL/GenBank/DDBJ databases">
        <title>Tapping the CABI collections for fungal endophytes: first genome assemblies for Collariella, Neodidymelliopsis, Ascochyta clinopodiicola, Didymella pomorum, Didymosphaeria variabile, Neocosmospora piperis and Neocucurbitaria cava.</title>
        <authorList>
            <person name="Hill R."/>
        </authorList>
    </citation>
    <scope>NUCLEOTIDE SEQUENCE</scope>
    <source>
        <strain evidence="3">IMI 356814</strain>
    </source>
</reference>
<feature type="region of interest" description="Disordered" evidence="1">
    <location>
        <begin position="73"/>
        <end position="98"/>
    </location>
</feature>
<keyword evidence="2" id="KW-0812">Transmembrane</keyword>
<feature type="compositionally biased region" description="Polar residues" evidence="1">
    <location>
        <begin position="82"/>
        <end position="98"/>
    </location>
</feature>
<proteinExistence type="predicted"/>
<sequence length="203" mass="22202">MVSATPSAPEPSTVHILVTSTITVFPSQTAPPLNSSNMAQQWTWPQAAPANLHKEEVDTEDLNTHLQTPTVTAMPTHYTLPPSVSQGSNPNDRSNPRQTLSHEVIAACVIGLFAGIGFVGLAVTFFCRTCCATRDVIKSGKAKKSARCSDIEMGGGLTREDLRAHSMPYSKRNSGIQAVKKPQEAYFVEQPLHWPPEEMQRYQ</sequence>
<dbReference type="Proteomes" id="UP001140560">
    <property type="component" value="Unassembled WGS sequence"/>
</dbReference>
<evidence type="ECO:0000313" key="4">
    <source>
        <dbReference type="Proteomes" id="UP001140560"/>
    </source>
</evidence>
<dbReference type="AlphaFoldDB" id="A0A9W9CI25"/>
<feature type="transmembrane region" description="Helical" evidence="2">
    <location>
        <begin position="104"/>
        <end position="126"/>
    </location>
</feature>
<dbReference type="OrthoDB" id="10646376at2759"/>
<evidence type="ECO:0000256" key="2">
    <source>
        <dbReference type="SAM" id="Phobius"/>
    </source>
</evidence>
<comment type="caution">
    <text evidence="3">The sequence shown here is derived from an EMBL/GenBank/DDBJ whole genome shotgun (WGS) entry which is preliminary data.</text>
</comment>
<keyword evidence="4" id="KW-1185">Reference proteome</keyword>
<keyword evidence="2" id="KW-1133">Transmembrane helix</keyword>
<name>A0A9W9CI25_9PLEO</name>